<sequence length="589" mass="66592">MTNATLASRVRDFITGRKLRVVIYARVSRDRNGREISVKSQIVIGKRWAKRNGAQIVAILCDNDISGRGHSTDERVAYKEALRLIESGVANTLWTWESARAQRDMPVFIILRELLELVGGFWAYDERILDMSDPDDRMQATRDALRAEEESIQIGKRSRRGILTRALDGYWAGPISFGYRCEYNSRTGEVRGRKKDKELAAVFVEMAERALASESESSIARDLRNRGIPCARGDRWNQSHIKRIHFYYQDARQWAQFLDTLNVDQVHSAYAVANGLRRRDPYKYLAQQMNRQQRAHCFPGQWCSIKVRSVLLNPFPAGLRVHQGQVIGKGRWPKLISKETHLALVARLRRPGKSDNRDGDRVKHLLSGRIMACDVCGSETDCAVRSGAETYRCKKGCVQRRKHMVEPFVVETLLQRLEAPDAAQFFAVADDGQVLPKLHRAAKKCRDKLDAARLSAASPDGISMESLAVMEHKLKPEIARLEEQIMRLGAAPLVGKVMGPQAREVWETLTLPQKREIIAATLRPKLRKGRPGRQTFDPKGVVLKWIKPDDSLPDIDTVLGEKGACLVKAKPKRKKKARVVKEPAELVAA</sequence>
<evidence type="ECO:0000313" key="3">
    <source>
        <dbReference type="Proteomes" id="UP001519363"/>
    </source>
</evidence>
<dbReference type="PANTHER" id="PTHR30461:SF23">
    <property type="entry name" value="DNA RECOMBINASE-RELATED"/>
    <property type="match status" value="1"/>
</dbReference>
<dbReference type="SUPFAM" id="SSF53041">
    <property type="entry name" value="Resolvase-like"/>
    <property type="match status" value="1"/>
</dbReference>
<dbReference type="PANTHER" id="PTHR30461">
    <property type="entry name" value="DNA-INVERTASE FROM LAMBDOID PROPHAGE"/>
    <property type="match status" value="1"/>
</dbReference>
<dbReference type="RefSeq" id="WP_086788486.1">
    <property type="nucleotide sequence ID" value="NZ_JAGIOO010000001.1"/>
</dbReference>
<accession>A0ABS5ARB7</accession>
<organism evidence="2 3">
    <name type="scientific">Crossiella equi</name>
    <dbReference type="NCBI Taxonomy" id="130796"/>
    <lineage>
        <taxon>Bacteria</taxon>
        <taxon>Bacillati</taxon>
        <taxon>Actinomycetota</taxon>
        <taxon>Actinomycetes</taxon>
        <taxon>Pseudonocardiales</taxon>
        <taxon>Pseudonocardiaceae</taxon>
        <taxon>Crossiella</taxon>
    </lineage>
</organism>
<name>A0ABS5ARB7_9PSEU</name>
<dbReference type="InterPro" id="IPR050639">
    <property type="entry name" value="SSR_resolvase"/>
</dbReference>
<dbReference type="InterPro" id="IPR036162">
    <property type="entry name" value="Resolvase-like_N_sf"/>
</dbReference>
<dbReference type="InterPro" id="IPR006119">
    <property type="entry name" value="Resolv_N"/>
</dbReference>
<dbReference type="SMART" id="SM00857">
    <property type="entry name" value="Resolvase"/>
    <property type="match status" value="1"/>
</dbReference>
<evidence type="ECO:0000313" key="2">
    <source>
        <dbReference type="EMBL" id="MBP2479090.1"/>
    </source>
</evidence>
<dbReference type="InterPro" id="IPR038109">
    <property type="entry name" value="DNA_bind_recomb_sf"/>
</dbReference>
<dbReference type="Pfam" id="PF00239">
    <property type="entry name" value="Resolvase"/>
    <property type="match status" value="1"/>
</dbReference>
<proteinExistence type="predicted"/>
<dbReference type="InterPro" id="IPR011109">
    <property type="entry name" value="DNA_bind_recombinase_dom"/>
</dbReference>
<comment type="caution">
    <text evidence="2">The sequence shown here is derived from an EMBL/GenBank/DDBJ whole genome shotgun (WGS) entry which is preliminary data.</text>
</comment>
<dbReference type="Pfam" id="PF07508">
    <property type="entry name" value="Recombinase"/>
    <property type="match status" value="1"/>
</dbReference>
<dbReference type="Proteomes" id="UP001519363">
    <property type="component" value="Unassembled WGS sequence"/>
</dbReference>
<evidence type="ECO:0000259" key="1">
    <source>
        <dbReference type="SMART" id="SM00857"/>
    </source>
</evidence>
<dbReference type="CDD" id="cd00338">
    <property type="entry name" value="Ser_Recombinase"/>
    <property type="match status" value="1"/>
</dbReference>
<dbReference type="Gene3D" id="3.90.1750.20">
    <property type="entry name" value="Putative Large Serine Recombinase, Chain B, Domain 2"/>
    <property type="match status" value="2"/>
</dbReference>
<keyword evidence="3" id="KW-1185">Reference proteome</keyword>
<feature type="domain" description="Resolvase/invertase-type recombinase catalytic" evidence="1">
    <location>
        <begin position="21"/>
        <end position="171"/>
    </location>
</feature>
<dbReference type="Gene3D" id="3.40.50.1390">
    <property type="entry name" value="Resolvase, N-terminal catalytic domain"/>
    <property type="match status" value="1"/>
</dbReference>
<gene>
    <name evidence="2" type="ORF">JOF53_007962</name>
</gene>
<reference evidence="2 3" key="1">
    <citation type="submission" date="2021-03" db="EMBL/GenBank/DDBJ databases">
        <title>Sequencing the genomes of 1000 actinobacteria strains.</title>
        <authorList>
            <person name="Klenk H.-P."/>
        </authorList>
    </citation>
    <scope>NUCLEOTIDE SEQUENCE [LARGE SCALE GENOMIC DNA]</scope>
    <source>
        <strain evidence="2 3">DSM 44580</strain>
    </source>
</reference>
<protein>
    <submittedName>
        <fullName evidence="2">DNA invertase Pin-like site-specific DNA recombinase</fullName>
    </submittedName>
</protein>
<dbReference type="EMBL" id="JAGIOO010000001">
    <property type="protein sequence ID" value="MBP2479090.1"/>
    <property type="molecule type" value="Genomic_DNA"/>
</dbReference>